<keyword evidence="2" id="KW-1185">Reference proteome</keyword>
<dbReference type="Proteomes" id="UP000789920">
    <property type="component" value="Unassembled WGS sequence"/>
</dbReference>
<reference evidence="1" key="1">
    <citation type="submission" date="2021-06" db="EMBL/GenBank/DDBJ databases">
        <authorList>
            <person name="Kallberg Y."/>
            <person name="Tangrot J."/>
            <person name="Rosling A."/>
        </authorList>
    </citation>
    <scope>NUCLEOTIDE SEQUENCE</scope>
    <source>
        <strain evidence="1">MA461A</strain>
    </source>
</reference>
<proteinExistence type="predicted"/>
<comment type="caution">
    <text evidence="1">The sequence shown here is derived from an EMBL/GenBank/DDBJ whole genome shotgun (WGS) entry which is preliminary data.</text>
</comment>
<feature type="non-terminal residue" evidence="1">
    <location>
        <position position="1"/>
    </location>
</feature>
<dbReference type="EMBL" id="CAJVQC010161949">
    <property type="protein sequence ID" value="CAG8848702.1"/>
    <property type="molecule type" value="Genomic_DNA"/>
</dbReference>
<name>A0ACA9STN9_9GLOM</name>
<feature type="non-terminal residue" evidence="1">
    <location>
        <position position="153"/>
    </location>
</feature>
<gene>
    <name evidence="1" type="ORF">RPERSI_LOCUS35251</name>
</gene>
<sequence length="153" mass="17530">ITSHRVIETIRNKLKIKKVGHAGTLDPLATGLLVIMLGKATKLSNQLISQSKTYKVEMKLFCETDTDDITGKNVSQEKSRSFAIKKIQQALYHFTNHEYYQQPPRYSAIKIKGKKLYQYARQNIPVEIPSRLVKIKKIKLVNYSPDEGKIKLV</sequence>
<organism evidence="1 2">
    <name type="scientific">Racocetra persica</name>
    <dbReference type="NCBI Taxonomy" id="160502"/>
    <lineage>
        <taxon>Eukaryota</taxon>
        <taxon>Fungi</taxon>
        <taxon>Fungi incertae sedis</taxon>
        <taxon>Mucoromycota</taxon>
        <taxon>Glomeromycotina</taxon>
        <taxon>Glomeromycetes</taxon>
        <taxon>Diversisporales</taxon>
        <taxon>Gigasporaceae</taxon>
        <taxon>Racocetra</taxon>
    </lineage>
</organism>
<evidence type="ECO:0000313" key="1">
    <source>
        <dbReference type="EMBL" id="CAG8848702.1"/>
    </source>
</evidence>
<accession>A0ACA9STN9</accession>
<protein>
    <submittedName>
        <fullName evidence="1">12169_t:CDS:1</fullName>
    </submittedName>
</protein>
<evidence type="ECO:0000313" key="2">
    <source>
        <dbReference type="Proteomes" id="UP000789920"/>
    </source>
</evidence>